<dbReference type="Proteomes" id="UP000815325">
    <property type="component" value="Unassembled WGS sequence"/>
</dbReference>
<gene>
    <name evidence="1" type="ORF">DUNSADRAFT_9712</name>
</gene>
<keyword evidence="2" id="KW-1185">Reference proteome</keyword>
<name>A0ABQ7GGW0_DUNSA</name>
<evidence type="ECO:0000313" key="1">
    <source>
        <dbReference type="EMBL" id="KAF5833838.1"/>
    </source>
</evidence>
<reference evidence="1" key="1">
    <citation type="submission" date="2017-08" db="EMBL/GenBank/DDBJ databases">
        <authorList>
            <person name="Polle J.E."/>
            <person name="Barry K."/>
            <person name="Cushman J."/>
            <person name="Schmutz J."/>
            <person name="Tran D."/>
            <person name="Hathwaick L.T."/>
            <person name="Yim W.C."/>
            <person name="Jenkins J."/>
            <person name="Mckie-Krisberg Z.M."/>
            <person name="Prochnik S."/>
            <person name="Lindquist E."/>
            <person name="Dockter R.B."/>
            <person name="Adam C."/>
            <person name="Molina H."/>
            <person name="Bunkerborg J."/>
            <person name="Jin E."/>
            <person name="Buchheim M."/>
            <person name="Magnuson J."/>
        </authorList>
    </citation>
    <scope>NUCLEOTIDE SEQUENCE</scope>
    <source>
        <strain evidence="1">CCAP 19/18</strain>
    </source>
</reference>
<protein>
    <recommendedName>
        <fullName evidence="3">Encoded protein</fullName>
    </recommendedName>
</protein>
<organism evidence="1 2">
    <name type="scientific">Dunaliella salina</name>
    <name type="common">Green alga</name>
    <name type="synonym">Protococcus salinus</name>
    <dbReference type="NCBI Taxonomy" id="3046"/>
    <lineage>
        <taxon>Eukaryota</taxon>
        <taxon>Viridiplantae</taxon>
        <taxon>Chlorophyta</taxon>
        <taxon>core chlorophytes</taxon>
        <taxon>Chlorophyceae</taxon>
        <taxon>CS clade</taxon>
        <taxon>Chlamydomonadales</taxon>
        <taxon>Dunaliellaceae</taxon>
        <taxon>Dunaliella</taxon>
    </lineage>
</organism>
<evidence type="ECO:0008006" key="3">
    <source>
        <dbReference type="Google" id="ProtNLM"/>
    </source>
</evidence>
<accession>A0ABQ7GGW0</accession>
<dbReference type="EMBL" id="MU069788">
    <property type="protein sequence ID" value="KAF5833838.1"/>
    <property type="molecule type" value="Genomic_DNA"/>
</dbReference>
<sequence>MTHLCTAPLLRGAAGVCAHHLALLDLMPKDAKQLRREYAFHDCCSSFTSCLRRRAYSILNLKLSSATPFVHNHTSIYCRLDFTSSHEAPRGRWTSRGGGSVRTTWIRSRGLRGRW</sequence>
<comment type="caution">
    <text evidence="1">The sequence shown here is derived from an EMBL/GenBank/DDBJ whole genome shotgun (WGS) entry which is preliminary data.</text>
</comment>
<evidence type="ECO:0000313" key="2">
    <source>
        <dbReference type="Proteomes" id="UP000815325"/>
    </source>
</evidence>
<proteinExistence type="predicted"/>